<dbReference type="Gene3D" id="3.40.390.10">
    <property type="entry name" value="Collagenase (Catalytic Domain)"/>
    <property type="match status" value="1"/>
</dbReference>
<dbReference type="AlphaFoldDB" id="A0AAD5V5K5"/>
<dbReference type="Pfam" id="PF01432">
    <property type="entry name" value="Peptidase_M3"/>
    <property type="match status" value="1"/>
</dbReference>
<evidence type="ECO:0000313" key="10">
    <source>
        <dbReference type="EMBL" id="KAJ3485253.1"/>
    </source>
</evidence>
<keyword evidence="2 8" id="KW-0645">Protease</keyword>
<dbReference type="InterPro" id="IPR045090">
    <property type="entry name" value="Pept_M3A_M3B"/>
</dbReference>
<dbReference type="GO" id="GO:0046872">
    <property type="term" value="F:metal ion binding"/>
    <property type="evidence" value="ECO:0007669"/>
    <property type="project" value="UniProtKB-UniRule"/>
</dbReference>
<dbReference type="InterPro" id="IPR024080">
    <property type="entry name" value="Neurolysin/TOP_N"/>
</dbReference>
<dbReference type="GO" id="GO:0004222">
    <property type="term" value="F:metalloendopeptidase activity"/>
    <property type="evidence" value="ECO:0007669"/>
    <property type="project" value="InterPro"/>
</dbReference>
<sequence length="807" mass="90764">MALLKRAGSLSVGPFIRRRTLLSAGILAAGLALIHRSPDSLSQFPPKSISLIRSVPAISNSLLGNQKHLISNSISSLGGAVGKRYCSSRSGLSSTPASSTSSLNSGFGSLLQHRLHSTLSSLFSSISSGTSESGFDMTTLVPPQAPPKWTHTAEEIIALTKKEIEKHKAVEDKVAALAPEECNFKSLALSDAETDFDIITDPLTFYQNVSPSKELRDASNEAEVLLRDYGVDSSMRLDVFNAKIAAEKNIKASGEKLSKEEERLVEKLILDGKRSGLALPEKERTELMKLQKEHQQACIEFSGVVSFTLDELKGVPEDVISGFTKRTDDSKKEIYDVTHKTPDIFPLFKFAEVPETRQKAYYSYEDRLRINIPIMEKFLNLRKKIAAILGYDTWADYKTEVKMVKNAKGVIDFLGDLEAKLRPVGDKEYKTLLALKEAEHAAKGLPFDGEFYLWDYRYYDRIFIEKELELDDLLVKEYFPVSVVVPAILDIYQKLLGVKFVEAKGETWHPDVQQFSVWEDGATDESGFVGYCYLDLFPRESKYSHAAVWGLLPGFEQPNGKRSYPLTAMVANLAKPTPSKPALMRHDDVVTFFHEMGHVFHGLLSKTKFSRFHGTRVARDFVEAPSQMLENWCWEPKVLEKMSSHYETQQPLSPELIEKIVKSRYVNVGLFYLRQLFFANFDIKVHTDKEEHDYTKLWNEYRERFSLVKGGKLTAGQGTFNHIAGGYDAGYYGYTYSLVFAADMYATNFKADPLDPARGQKYREKILLPGGSQDDIDSLKNFLGREPNSDAFIKELFGEQAVKSSNL</sequence>
<evidence type="ECO:0000259" key="9">
    <source>
        <dbReference type="Pfam" id="PF01432"/>
    </source>
</evidence>
<evidence type="ECO:0000256" key="1">
    <source>
        <dbReference type="ARBA" id="ARBA00006040"/>
    </source>
</evidence>
<evidence type="ECO:0000256" key="2">
    <source>
        <dbReference type="ARBA" id="ARBA00022670"/>
    </source>
</evidence>
<keyword evidence="6 8" id="KW-0482">Metalloprotease</keyword>
<dbReference type="InterPro" id="IPR024079">
    <property type="entry name" value="MetalloPept_cat_dom_sf"/>
</dbReference>
<proteinExistence type="inferred from homology"/>
<dbReference type="InterPro" id="IPR024077">
    <property type="entry name" value="Neurolysin/TOP_dom2"/>
</dbReference>
<keyword evidence="4 8" id="KW-0378">Hydrolase</keyword>
<dbReference type="Proteomes" id="UP001212997">
    <property type="component" value="Unassembled WGS sequence"/>
</dbReference>
<comment type="similarity">
    <text evidence="1 8">Belongs to the peptidase M3 family.</text>
</comment>
<evidence type="ECO:0000256" key="4">
    <source>
        <dbReference type="ARBA" id="ARBA00022801"/>
    </source>
</evidence>
<evidence type="ECO:0000256" key="5">
    <source>
        <dbReference type="ARBA" id="ARBA00022833"/>
    </source>
</evidence>
<evidence type="ECO:0000256" key="3">
    <source>
        <dbReference type="ARBA" id="ARBA00022723"/>
    </source>
</evidence>
<keyword evidence="3 8" id="KW-0479">Metal-binding</keyword>
<dbReference type="Gene3D" id="1.10.1370.10">
    <property type="entry name" value="Neurolysin, domain 3"/>
    <property type="match status" value="1"/>
</dbReference>
<dbReference type="Gene3D" id="1.20.1050.40">
    <property type="entry name" value="Endopeptidase. Chain P, domain 1"/>
    <property type="match status" value="1"/>
</dbReference>
<dbReference type="FunFam" id="3.40.390.10:FF:000006">
    <property type="entry name" value="Thimet oligopeptidase 1"/>
    <property type="match status" value="1"/>
</dbReference>
<organism evidence="10 11">
    <name type="scientific">Meripilus lineatus</name>
    <dbReference type="NCBI Taxonomy" id="2056292"/>
    <lineage>
        <taxon>Eukaryota</taxon>
        <taxon>Fungi</taxon>
        <taxon>Dikarya</taxon>
        <taxon>Basidiomycota</taxon>
        <taxon>Agaricomycotina</taxon>
        <taxon>Agaricomycetes</taxon>
        <taxon>Polyporales</taxon>
        <taxon>Meripilaceae</taxon>
        <taxon>Meripilus</taxon>
    </lineage>
</organism>
<reference evidence="10" key="1">
    <citation type="submission" date="2022-07" db="EMBL/GenBank/DDBJ databases">
        <title>Genome Sequence of Physisporinus lineatus.</title>
        <authorList>
            <person name="Buettner E."/>
        </authorList>
    </citation>
    <scope>NUCLEOTIDE SEQUENCE</scope>
    <source>
        <strain evidence="10">VT162</strain>
    </source>
</reference>
<dbReference type="PANTHER" id="PTHR11804">
    <property type="entry name" value="PROTEASE M3 THIMET OLIGOPEPTIDASE-RELATED"/>
    <property type="match status" value="1"/>
</dbReference>
<evidence type="ECO:0000256" key="6">
    <source>
        <dbReference type="ARBA" id="ARBA00023049"/>
    </source>
</evidence>
<dbReference type="GO" id="GO:0005758">
    <property type="term" value="C:mitochondrial intermembrane space"/>
    <property type="evidence" value="ECO:0007669"/>
    <property type="project" value="TreeGrafter"/>
</dbReference>
<keyword evidence="5 8" id="KW-0862">Zinc</keyword>
<keyword evidence="11" id="KW-1185">Reference proteome</keyword>
<comment type="caution">
    <text evidence="10">The sequence shown here is derived from an EMBL/GenBank/DDBJ whole genome shotgun (WGS) entry which is preliminary data.</text>
</comment>
<dbReference type="GO" id="GO:0006508">
    <property type="term" value="P:proteolysis"/>
    <property type="evidence" value="ECO:0007669"/>
    <property type="project" value="UniProtKB-KW"/>
</dbReference>
<dbReference type="SUPFAM" id="SSF55486">
    <property type="entry name" value="Metalloproteases ('zincins'), catalytic domain"/>
    <property type="match status" value="1"/>
</dbReference>
<comment type="cofactor">
    <cofactor evidence="8">
        <name>Zn(2+)</name>
        <dbReference type="ChEBI" id="CHEBI:29105"/>
    </cofactor>
    <text evidence="8">Binds 1 zinc ion.</text>
</comment>
<protein>
    <recommendedName>
        <fullName evidence="9">Peptidase M3A/M3B catalytic domain-containing protein</fullName>
    </recommendedName>
</protein>
<name>A0AAD5V5K5_9APHY</name>
<dbReference type="CDD" id="cd06455">
    <property type="entry name" value="M3A_TOP"/>
    <property type="match status" value="1"/>
</dbReference>
<dbReference type="EMBL" id="JANAWD010000159">
    <property type="protein sequence ID" value="KAJ3485253.1"/>
    <property type="molecule type" value="Genomic_DNA"/>
</dbReference>
<dbReference type="PANTHER" id="PTHR11804:SF84">
    <property type="entry name" value="SACCHAROLYSIN"/>
    <property type="match status" value="1"/>
</dbReference>
<comment type="function">
    <text evidence="7">Cleaves proteins, imported into the mitochondrion, to their mature size. While most mitochondrial precursor proteins are processed to the mature form in one step by mitochondrial processing peptidase (MPP), the sequential cleavage by MIP of an octapeptide after initial processing by MPP is a required step for a subgroup of nuclear-encoded precursor proteins destined for the matrix or the inner membrane.</text>
</comment>
<feature type="domain" description="Peptidase M3A/M3B catalytic" evidence="9">
    <location>
        <begin position="351"/>
        <end position="795"/>
    </location>
</feature>
<evidence type="ECO:0000313" key="11">
    <source>
        <dbReference type="Proteomes" id="UP001212997"/>
    </source>
</evidence>
<gene>
    <name evidence="10" type="ORF">NLI96_g5094</name>
</gene>
<dbReference type="GO" id="GO:0006518">
    <property type="term" value="P:peptide metabolic process"/>
    <property type="evidence" value="ECO:0007669"/>
    <property type="project" value="TreeGrafter"/>
</dbReference>
<evidence type="ECO:0000256" key="7">
    <source>
        <dbReference type="ARBA" id="ARBA00025208"/>
    </source>
</evidence>
<accession>A0AAD5V5K5</accession>
<dbReference type="InterPro" id="IPR001567">
    <property type="entry name" value="Pept_M3A_M3B_dom"/>
</dbReference>
<evidence type="ECO:0000256" key="8">
    <source>
        <dbReference type="RuleBase" id="RU003435"/>
    </source>
</evidence>